<protein>
    <submittedName>
        <fullName evidence="1">Uncharacterized protein</fullName>
    </submittedName>
</protein>
<evidence type="ECO:0000313" key="1">
    <source>
        <dbReference type="EMBL" id="SIT48347.1"/>
    </source>
</evidence>
<comment type="caution">
    <text evidence="1">The sequence shown here is derived from an EMBL/GenBank/DDBJ whole genome shotgun (WGS) entry which is preliminary data.</text>
</comment>
<accession>A0A1N7SLR2</accession>
<proteinExistence type="predicted"/>
<evidence type="ECO:0000313" key="2">
    <source>
        <dbReference type="Proteomes" id="UP000195569"/>
    </source>
</evidence>
<dbReference type="AlphaFoldDB" id="A0A1N7SLR2"/>
<gene>
    <name evidence="1" type="ORF">BN2476_630133</name>
</gene>
<name>A0A1N7SLR2_9BURK</name>
<reference evidence="1" key="1">
    <citation type="submission" date="2016-12" db="EMBL/GenBank/DDBJ databases">
        <authorList>
            <person name="Moulin L."/>
        </authorList>
    </citation>
    <scope>NUCLEOTIDE SEQUENCE [LARGE SCALE GENOMIC DNA]</scope>
    <source>
        <strain evidence="1">STM 7183</strain>
    </source>
</reference>
<dbReference type="Proteomes" id="UP000195569">
    <property type="component" value="Unassembled WGS sequence"/>
</dbReference>
<sequence>MTSYLNRIINKRSVVMFHMLSVPKLRPKNLQRSSFNRLSKANYVDSVSSNTPVLGSAKRCRPRIRRTRLLADHAR</sequence>
<keyword evidence="2" id="KW-1185">Reference proteome</keyword>
<organism evidence="1 2">
    <name type="scientific">Paraburkholderia piptadeniae</name>
    <dbReference type="NCBI Taxonomy" id="1701573"/>
    <lineage>
        <taxon>Bacteria</taxon>
        <taxon>Pseudomonadati</taxon>
        <taxon>Pseudomonadota</taxon>
        <taxon>Betaproteobacteria</taxon>
        <taxon>Burkholderiales</taxon>
        <taxon>Burkholderiaceae</taxon>
        <taxon>Paraburkholderia</taxon>
    </lineage>
</organism>
<dbReference type="EMBL" id="CYGY02000063">
    <property type="protein sequence ID" value="SIT48347.1"/>
    <property type="molecule type" value="Genomic_DNA"/>
</dbReference>